<dbReference type="Pfam" id="PF03354">
    <property type="entry name" value="TerL_ATPase"/>
    <property type="match status" value="1"/>
</dbReference>
<organism evidence="3 4">
    <name type="scientific">Hafnia alvei ATCC 51873</name>
    <dbReference type="NCBI Taxonomy" id="1002364"/>
    <lineage>
        <taxon>Bacteria</taxon>
        <taxon>Pseudomonadati</taxon>
        <taxon>Pseudomonadota</taxon>
        <taxon>Gammaproteobacteria</taxon>
        <taxon>Enterobacterales</taxon>
        <taxon>Hafniaceae</taxon>
        <taxon>Hafnia</taxon>
    </lineage>
</organism>
<evidence type="ECO:0000313" key="4">
    <source>
        <dbReference type="Proteomes" id="UP000005959"/>
    </source>
</evidence>
<gene>
    <name evidence="3" type="ORF">HMPREF0454_02048</name>
</gene>
<dbReference type="RefSeq" id="WP_004092336.1">
    <property type="nucleotide sequence ID" value="NZ_JH417518.1"/>
</dbReference>
<name>G9Y681_HAFAL</name>
<dbReference type="Gene3D" id="3.40.50.300">
    <property type="entry name" value="P-loop containing nucleotide triphosphate hydrolases"/>
    <property type="match status" value="1"/>
</dbReference>
<dbReference type="InterPro" id="IPR046461">
    <property type="entry name" value="TerL_ATPase"/>
</dbReference>
<dbReference type="HOGENOM" id="CLU_026632_6_0_6"/>
<dbReference type="PATRIC" id="fig|1002364.3.peg.1860"/>
<evidence type="ECO:0000259" key="1">
    <source>
        <dbReference type="Pfam" id="PF03354"/>
    </source>
</evidence>
<dbReference type="PANTHER" id="PTHR41287:SF1">
    <property type="entry name" value="PROTEIN YMFN"/>
    <property type="match status" value="1"/>
</dbReference>
<dbReference type="PANTHER" id="PTHR41287">
    <property type="match status" value="1"/>
</dbReference>
<evidence type="ECO:0000259" key="2">
    <source>
        <dbReference type="Pfam" id="PF20441"/>
    </source>
</evidence>
<accession>G9Y681</accession>
<comment type="caution">
    <text evidence="3">The sequence shown here is derived from an EMBL/GenBank/DDBJ whole genome shotgun (WGS) entry which is preliminary data.</text>
</comment>
<sequence length="581" mass="64837">MVEKKKKTRSKSSSVLDPATQYATDVTDGKILAGPDIRNACKRHLRDLEMGTSRGIVWDIESAQRAIDFFAKVLKLNGGEHEGKPFILLPWQCFIVGSLFGWKSEDGTRRFRMSYIESGKGSGKSPLAGGVGLYCLVADKEPRAEVYAAATKKDQAMILFRDAVSMVDQSPALSQRIVKSGTGLNVWNLAFLQTGSFFKPISSDDGQSGPRPHCALIDEVHEHKTNTVVEMMRAGTKGRRQALMFLITNSGHDKTSVCYDYHEYGKKVAAGDIEDDSFFCFICSLDEGDDPFKDESCWGKANPSLGYTFTDKYLREQVTQARGMPAKESIVRRLNFCEWVDAANPWIGSDVWMAHENDFDVDDLDGEECTGGLDLSGTRDLTALALYFPKRKKLLVEFWTPKDTLLERAKTDRVPYDAWLRKGFIHAPPGKAIKYAFVAERIAELALKFNIKKIAFDQYRIKYLEPELEEAGVMVPLVPHGQGYFKAADSGLWMPHSLELFEGLLDETELEVKFNPCLRWNAASAVVEEDQKKNRIFAKKKSTGRIDGIVSAAMAIGAADDDDEDEGDIDGFFDDPIMVGL</sequence>
<proteinExistence type="predicted"/>
<reference evidence="3 4" key="1">
    <citation type="submission" date="2011-08" db="EMBL/GenBank/DDBJ databases">
        <authorList>
            <person name="Weinstock G."/>
            <person name="Sodergren E."/>
            <person name="Clifton S."/>
            <person name="Fulton L."/>
            <person name="Fulton B."/>
            <person name="Courtney L."/>
            <person name="Fronick C."/>
            <person name="Harrison M."/>
            <person name="Strong C."/>
            <person name="Farmer C."/>
            <person name="Delahaunty K."/>
            <person name="Markovic C."/>
            <person name="Hall O."/>
            <person name="Minx P."/>
            <person name="Tomlinson C."/>
            <person name="Mitreva M."/>
            <person name="Hou S."/>
            <person name="Chen J."/>
            <person name="Wollam A."/>
            <person name="Pepin K.H."/>
            <person name="Johnson M."/>
            <person name="Bhonagiri V."/>
            <person name="Zhang X."/>
            <person name="Suruliraj S."/>
            <person name="Warren W."/>
            <person name="Chinwalla A."/>
            <person name="Mardis E.R."/>
            <person name="Wilson R.K."/>
        </authorList>
    </citation>
    <scope>NUCLEOTIDE SEQUENCE [LARGE SCALE GENOMIC DNA]</scope>
    <source>
        <strain evidence="3 4">ATCC 51873</strain>
    </source>
</reference>
<feature type="domain" description="Terminase large subunit-like endonuclease" evidence="2">
    <location>
        <begin position="273"/>
        <end position="559"/>
    </location>
</feature>
<dbReference type="InterPro" id="IPR005021">
    <property type="entry name" value="Terminase_largesu-like"/>
</dbReference>
<dbReference type="GO" id="GO:0004519">
    <property type="term" value="F:endonuclease activity"/>
    <property type="evidence" value="ECO:0007669"/>
    <property type="project" value="InterPro"/>
</dbReference>
<dbReference type="Pfam" id="PF20441">
    <property type="entry name" value="TerL_nuclease"/>
    <property type="match status" value="1"/>
</dbReference>
<dbReference type="AlphaFoldDB" id="G9Y681"/>
<dbReference type="InterPro" id="IPR046462">
    <property type="entry name" value="TerL_nuclease"/>
</dbReference>
<feature type="domain" description="Terminase large subunit-like ATPase" evidence="1">
    <location>
        <begin position="90"/>
        <end position="266"/>
    </location>
</feature>
<evidence type="ECO:0000313" key="3">
    <source>
        <dbReference type="EMBL" id="EHM42939.1"/>
    </source>
</evidence>
<protein>
    <submittedName>
        <fullName evidence="3">Putative phage terminase, large subunit</fullName>
    </submittedName>
</protein>
<dbReference type="InterPro" id="IPR027417">
    <property type="entry name" value="P-loop_NTPase"/>
</dbReference>
<dbReference type="EMBL" id="AGCI01000047">
    <property type="protein sequence ID" value="EHM42939.1"/>
    <property type="molecule type" value="Genomic_DNA"/>
</dbReference>
<dbReference type="Proteomes" id="UP000005959">
    <property type="component" value="Unassembled WGS sequence"/>
</dbReference>